<dbReference type="InterPro" id="IPR007527">
    <property type="entry name" value="Znf_SWIM"/>
</dbReference>
<evidence type="ECO:0000313" key="4">
    <source>
        <dbReference type="Proteomes" id="UP000220527"/>
    </source>
</evidence>
<dbReference type="RefSeq" id="WP_097643226.1">
    <property type="nucleotide sequence ID" value="NZ_NQWI01000018.1"/>
</dbReference>
<keyword evidence="1" id="KW-0479">Metal-binding</keyword>
<keyword evidence="1" id="KW-0862">Zinc</keyword>
<sequence length="283" mass="31315">MPRRKYDYSDHWSYYERRSRIPADGIKAKNKQGAFGTSWWAKRWIGALESFGYGSRLTRGRTYARSGAVLNIDVAAGQVNAKVQGSRSTPYKVKLELAVLDATQWAQALDAIAEQAIFAAKLLAGEMPQNIEEAFEIAQVPLFPRKADDLKTNCSCPDFANPCKHIAAVHYLLGERFDEDPFLLFELRGRTQAQIIAALRERRSEGQYLAEEASVPAPESAPPLHELVANFDHFGPDAAQLTAQIAPPAIEAALLRRLGEPPGEIGNELRMAYGAITRMAVES</sequence>
<reference evidence="4" key="1">
    <citation type="submission" date="2017-08" db="EMBL/GenBank/DDBJ databases">
        <authorList>
            <person name="Grouzdev D.S."/>
            <person name="Gaisin V.A."/>
            <person name="Rysina M.S."/>
            <person name="Gorlenko V.M."/>
        </authorList>
    </citation>
    <scope>NUCLEOTIDE SEQUENCE [LARGE SCALE GENOMIC DNA]</scope>
    <source>
        <strain evidence="4">Kir15-3F</strain>
    </source>
</reference>
<dbReference type="Proteomes" id="UP000220527">
    <property type="component" value="Unassembled WGS sequence"/>
</dbReference>
<dbReference type="OrthoDB" id="188274at2"/>
<dbReference type="PANTHER" id="PTHR38133">
    <property type="entry name" value="SLR1429 PROTEIN"/>
    <property type="match status" value="1"/>
</dbReference>
<name>A0A2A6RM17_9CHLR</name>
<dbReference type="Pfam" id="PF04434">
    <property type="entry name" value="SWIM"/>
    <property type="match status" value="1"/>
</dbReference>
<proteinExistence type="predicted"/>
<accession>A0A2A6RM17</accession>
<dbReference type="PROSITE" id="PS50966">
    <property type="entry name" value="ZF_SWIM"/>
    <property type="match status" value="1"/>
</dbReference>
<organism evidence="3 4">
    <name type="scientific">Candidatus Viridilinea mediisalina</name>
    <dbReference type="NCBI Taxonomy" id="2024553"/>
    <lineage>
        <taxon>Bacteria</taxon>
        <taxon>Bacillati</taxon>
        <taxon>Chloroflexota</taxon>
        <taxon>Chloroflexia</taxon>
        <taxon>Chloroflexales</taxon>
        <taxon>Chloroflexineae</taxon>
        <taxon>Oscillochloridaceae</taxon>
        <taxon>Candidatus Viridilinea</taxon>
    </lineage>
</organism>
<evidence type="ECO:0000259" key="2">
    <source>
        <dbReference type="PROSITE" id="PS50966"/>
    </source>
</evidence>
<feature type="domain" description="SWIM-type" evidence="2">
    <location>
        <begin position="138"/>
        <end position="174"/>
    </location>
</feature>
<dbReference type="GO" id="GO:0008270">
    <property type="term" value="F:zinc ion binding"/>
    <property type="evidence" value="ECO:0007669"/>
    <property type="project" value="UniProtKB-KW"/>
</dbReference>
<keyword evidence="4" id="KW-1185">Reference proteome</keyword>
<dbReference type="PANTHER" id="PTHR38133:SF1">
    <property type="entry name" value="SLR1429 PROTEIN"/>
    <property type="match status" value="1"/>
</dbReference>
<dbReference type="EMBL" id="NQWI01000018">
    <property type="protein sequence ID" value="PDW03946.1"/>
    <property type="molecule type" value="Genomic_DNA"/>
</dbReference>
<gene>
    <name evidence="3" type="ORF">CJ255_06220</name>
</gene>
<protein>
    <recommendedName>
        <fullName evidence="2">SWIM-type domain-containing protein</fullName>
    </recommendedName>
</protein>
<keyword evidence="1" id="KW-0863">Zinc-finger</keyword>
<evidence type="ECO:0000256" key="1">
    <source>
        <dbReference type="PROSITE-ProRule" id="PRU00325"/>
    </source>
</evidence>
<evidence type="ECO:0000313" key="3">
    <source>
        <dbReference type="EMBL" id="PDW03946.1"/>
    </source>
</evidence>
<comment type="caution">
    <text evidence="3">The sequence shown here is derived from an EMBL/GenBank/DDBJ whole genome shotgun (WGS) entry which is preliminary data.</text>
</comment>
<dbReference type="AlphaFoldDB" id="A0A2A6RM17"/>